<evidence type="ECO:0000313" key="6">
    <source>
        <dbReference type="Proteomes" id="UP000243819"/>
    </source>
</evidence>
<sequence length="154" mass="18248">MIRNLKWKWLLMQDKKLAQELFHFLIKTKKYAKKKFFLPSHCPLTETQFKTLIILKNNPNITLRSLSSELNVSNSSLSIMLNKLVEDGWVDRIYTKEDRRLTLFKLTPKGKNFVESLIGEKIEEFNKDLEILSEKEKEELKSSIKNLEKIFSKL</sequence>
<dbReference type="AlphaFoldDB" id="A0A1I0ARP6"/>
<dbReference type="SMART" id="SM00347">
    <property type="entry name" value="HTH_MARR"/>
    <property type="match status" value="1"/>
</dbReference>
<dbReference type="InterPro" id="IPR023187">
    <property type="entry name" value="Tscrpt_reg_MarR-type_CS"/>
</dbReference>
<dbReference type="PROSITE" id="PS50995">
    <property type="entry name" value="HTH_MARR_2"/>
    <property type="match status" value="1"/>
</dbReference>
<organism evidence="5 6">
    <name type="scientific">Anaerobranca gottschalkii DSM 13577</name>
    <dbReference type="NCBI Taxonomy" id="1120990"/>
    <lineage>
        <taxon>Bacteria</taxon>
        <taxon>Bacillati</taxon>
        <taxon>Bacillota</taxon>
        <taxon>Clostridia</taxon>
        <taxon>Eubacteriales</taxon>
        <taxon>Proteinivoracaceae</taxon>
        <taxon>Anaerobranca</taxon>
    </lineage>
</organism>
<dbReference type="STRING" id="1120990.SAMN03080614_102524"/>
<dbReference type="SUPFAM" id="SSF46785">
    <property type="entry name" value="Winged helix' DNA-binding domain"/>
    <property type="match status" value="1"/>
</dbReference>
<dbReference type="GO" id="GO:0003677">
    <property type="term" value="F:DNA binding"/>
    <property type="evidence" value="ECO:0007669"/>
    <property type="project" value="UniProtKB-KW"/>
</dbReference>
<dbReference type="Proteomes" id="UP000243819">
    <property type="component" value="Unassembled WGS sequence"/>
</dbReference>
<keyword evidence="1" id="KW-0805">Transcription regulation</keyword>
<dbReference type="PRINTS" id="PR00598">
    <property type="entry name" value="HTHMARR"/>
</dbReference>
<name>A0A1I0ARP6_9FIRM</name>
<dbReference type="Pfam" id="PF01047">
    <property type="entry name" value="MarR"/>
    <property type="match status" value="1"/>
</dbReference>
<dbReference type="GO" id="GO:0003700">
    <property type="term" value="F:DNA-binding transcription factor activity"/>
    <property type="evidence" value="ECO:0007669"/>
    <property type="project" value="InterPro"/>
</dbReference>
<evidence type="ECO:0000256" key="3">
    <source>
        <dbReference type="ARBA" id="ARBA00023163"/>
    </source>
</evidence>
<evidence type="ECO:0000256" key="1">
    <source>
        <dbReference type="ARBA" id="ARBA00023015"/>
    </source>
</evidence>
<dbReference type="InterPro" id="IPR036388">
    <property type="entry name" value="WH-like_DNA-bd_sf"/>
</dbReference>
<dbReference type="InterPro" id="IPR036390">
    <property type="entry name" value="WH_DNA-bd_sf"/>
</dbReference>
<evidence type="ECO:0000313" key="5">
    <source>
        <dbReference type="EMBL" id="SES96612.1"/>
    </source>
</evidence>
<dbReference type="PANTHER" id="PTHR42756">
    <property type="entry name" value="TRANSCRIPTIONAL REGULATOR, MARR"/>
    <property type="match status" value="1"/>
</dbReference>
<protein>
    <submittedName>
        <fullName evidence="5">DNA-binding transcriptional regulator, MarR family</fullName>
    </submittedName>
</protein>
<evidence type="ECO:0000256" key="2">
    <source>
        <dbReference type="ARBA" id="ARBA00023125"/>
    </source>
</evidence>
<keyword evidence="3" id="KW-0804">Transcription</keyword>
<dbReference type="Gene3D" id="1.10.10.10">
    <property type="entry name" value="Winged helix-like DNA-binding domain superfamily/Winged helix DNA-binding domain"/>
    <property type="match status" value="1"/>
</dbReference>
<proteinExistence type="predicted"/>
<reference evidence="6" key="1">
    <citation type="submission" date="2016-10" db="EMBL/GenBank/DDBJ databases">
        <authorList>
            <person name="Varghese N."/>
            <person name="Submissions S."/>
        </authorList>
    </citation>
    <scope>NUCLEOTIDE SEQUENCE [LARGE SCALE GENOMIC DNA]</scope>
    <source>
        <strain evidence="6">DSM 13577</strain>
    </source>
</reference>
<accession>A0A1I0ARP6</accession>
<gene>
    <name evidence="5" type="ORF">SAMN03080614_102524</name>
</gene>
<evidence type="ECO:0000259" key="4">
    <source>
        <dbReference type="PROSITE" id="PS50995"/>
    </source>
</evidence>
<dbReference type="InterPro" id="IPR000835">
    <property type="entry name" value="HTH_MarR-typ"/>
</dbReference>
<dbReference type="EMBL" id="FOIF01000025">
    <property type="protein sequence ID" value="SES96612.1"/>
    <property type="molecule type" value="Genomic_DNA"/>
</dbReference>
<feature type="domain" description="HTH marR-type" evidence="4">
    <location>
        <begin position="14"/>
        <end position="149"/>
    </location>
</feature>
<keyword evidence="2 5" id="KW-0238">DNA-binding</keyword>
<dbReference type="PANTHER" id="PTHR42756:SF1">
    <property type="entry name" value="TRANSCRIPTIONAL REPRESSOR OF EMRAB OPERON"/>
    <property type="match status" value="1"/>
</dbReference>
<keyword evidence="6" id="KW-1185">Reference proteome</keyword>
<dbReference type="PROSITE" id="PS01117">
    <property type="entry name" value="HTH_MARR_1"/>
    <property type="match status" value="1"/>
</dbReference>